<dbReference type="HAMAP" id="MF_02003">
    <property type="entry name" value="Ile_tRNA_synth_type2"/>
    <property type="match status" value="1"/>
</dbReference>
<comment type="function">
    <text evidence="8 10">Catalyzes the attachment of isoleucine to tRNA(Ile). As IleRS can inadvertently accommodate and process structurally similar amino acids such as valine, to avoid such errors it has two additional distinct tRNA(Ile)-dependent editing activities. One activity is designated as 'pretransfer' editing and involves the hydrolysis of activated Val-AMP. The other activity is designated 'posttransfer' editing and involves deacylation of mischarged Val-tRNA(Ile).</text>
</comment>
<evidence type="ECO:0000256" key="2">
    <source>
        <dbReference type="ARBA" id="ARBA00022490"/>
    </source>
</evidence>
<dbReference type="EMBL" id="JAZBJO010000006">
    <property type="protein sequence ID" value="MEE4592994.1"/>
    <property type="molecule type" value="Genomic_DNA"/>
</dbReference>
<dbReference type="Proteomes" id="UP001354709">
    <property type="component" value="Unassembled WGS sequence"/>
</dbReference>
<keyword evidence="5 10" id="KW-0067">ATP-binding</keyword>
<dbReference type="SUPFAM" id="SSF47323">
    <property type="entry name" value="Anticodon-binding domain of a subclass of class I aminoacyl-tRNA synthetases"/>
    <property type="match status" value="1"/>
</dbReference>
<evidence type="ECO:0000313" key="14">
    <source>
        <dbReference type="Proteomes" id="UP001354709"/>
    </source>
</evidence>
<comment type="cofactor">
    <cofactor evidence="10">
        <name>Zn(2+)</name>
        <dbReference type="ChEBI" id="CHEBI:29105"/>
    </cofactor>
</comment>
<evidence type="ECO:0000259" key="11">
    <source>
        <dbReference type="Pfam" id="PF00133"/>
    </source>
</evidence>
<keyword evidence="2 10" id="KW-0963">Cytoplasm</keyword>
<dbReference type="Pfam" id="PF00133">
    <property type="entry name" value="tRNA-synt_1"/>
    <property type="match status" value="1"/>
</dbReference>
<dbReference type="PRINTS" id="PR00984">
    <property type="entry name" value="TRNASYNTHILE"/>
</dbReference>
<keyword evidence="7 10" id="KW-0030">Aminoacyl-tRNA synthetase</keyword>
<dbReference type="InterPro" id="IPR009080">
    <property type="entry name" value="tRNAsynth_Ia_anticodon-bd"/>
</dbReference>
<evidence type="ECO:0000256" key="7">
    <source>
        <dbReference type="ARBA" id="ARBA00023146"/>
    </source>
</evidence>
<evidence type="ECO:0000256" key="8">
    <source>
        <dbReference type="ARBA" id="ARBA00025217"/>
    </source>
</evidence>
<dbReference type="PROSITE" id="PS00178">
    <property type="entry name" value="AA_TRNA_LIGASE_I"/>
    <property type="match status" value="1"/>
</dbReference>
<dbReference type="GO" id="GO:0004822">
    <property type="term" value="F:isoleucine-tRNA ligase activity"/>
    <property type="evidence" value="ECO:0007669"/>
    <property type="project" value="UniProtKB-EC"/>
</dbReference>
<dbReference type="RefSeq" id="WP_330808740.1">
    <property type="nucleotide sequence ID" value="NZ_JAZBJO010000006.1"/>
</dbReference>
<dbReference type="InterPro" id="IPR002300">
    <property type="entry name" value="aa-tRNA-synth_Ia"/>
</dbReference>
<keyword evidence="14" id="KW-1185">Reference proteome</keyword>
<proteinExistence type="inferred from homology"/>
<evidence type="ECO:0000256" key="6">
    <source>
        <dbReference type="ARBA" id="ARBA00022917"/>
    </source>
</evidence>
<dbReference type="InterPro" id="IPR033709">
    <property type="entry name" value="Anticodon_Ile_ABEc"/>
</dbReference>
<name>A0ABU7PV72_9ACTN</name>
<feature type="short sequence motif" description="'KMSKS' region" evidence="10">
    <location>
        <begin position="621"/>
        <end position="625"/>
    </location>
</feature>
<dbReference type="Gene3D" id="3.40.50.620">
    <property type="entry name" value="HUPs"/>
    <property type="match status" value="2"/>
</dbReference>
<dbReference type="InterPro" id="IPR001412">
    <property type="entry name" value="aa-tRNA-synth_I_CS"/>
</dbReference>
<dbReference type="InterPro" id="IPR014729">
    <property type="entry name" value="Rossmann-like_a/b/a_fold"/>
</dbReference>
<reference evidence="13 14" key="1">
    <citation type="submission" date="2023-11" db="EMBL/GenBank/DDBJ databases">
        <title>30 novel species of actinomycetes from the DSMZ collection.</title>
        <authorList>
            <person name="Nouioui I."/>
        </authorList>
    </citation>
    <scope>NUCLEOTIDE SEQUENCE [LARGE SCALE GENOMIC DNA]</scope>
    <source>
        <strain evidence="13 14">DSM 41524</strain>
    </source>
</reference>
<comment type="subunit">
    <text evidence="10">Monomer.</text>
</comment>
<dbReference type="CDD" id="cd07961">
    <property type="entry name" value="Anticodon_Ia_Ile_ABEc"/>
    <property type="match status" value="1"/>
</dbReference>
<dbReference type="InterPro" id="IPR023586">
    <property type="entry name" value="Ile-tRNA-ligase_type2"/>
</dbReference>
<accession>A0ABU7PV72</accession>
<evidence type="ECO:0000256" key="3">
    <source>
        <dbReference type="ARBA" id="ARBA00022598"/>
    </source>
</evidence>
<feature type="domain" description="Aminoacyl-tRNA synthetase class Ia" evidence="11">
    <location>
        <begin position="24"/>
        <end position="657"/>
    </location>
</feature>
<keyword evidence="10" id="KW-0479">Metal-binding</keyword>
<evidence type="ECO:0000256" key="9">
    <source>
        <dbReference type="ARBA" id="ARBA00048359"/>
    </source>
</evidence>
<organism evidence="13 14">
    <name type="scientific">Streptomyces asiaticus subsp. ignotus</name>
    <dbReference type="NCBI Taxonomy" id="3098222"/>
    <lineage>
        <taxon>Bacteria</taxon>
        <taxon>Bacillati</taxon>
        <taxon>Actinomycetota</taxon>
        <taxon>Actinomycetes</taxon>
        <taxon>Kitasatosporales</taxon>
        <taxon>Streptomycetaceae</taxon>
        <taxon>Streptomyces</taxon>
        <taxon>Streptomyces violaceusniger group</taxon>
    </lineage>
</organism>
<keyword evidence="4 10" id="KW-0547">Nucleotide-binding</keyword>
<evidence type="ECO:0000256" key="5">
    <source>
        <dbReference type="ARBA" id="ARBA00022840"/>
    </source>
</evidence>
<evidence type="ECO:0000256" key="1">
    <source>
        <dbReference type="ARBA" id="ARBA00007078"/>
    </source>
</evidence>
<dbReference type="SUPFAM" id="SSF52374">
    <property type="entry name" value="Nucleotidylyl transferase"/>
    <property type="match status" value="1"/>
</dbReference>
<dbReference type="PANTHER" id="PTHR42780:SF1">
    <property type="entry name" value="ISOLEUCINE--TRNA LIGASE, CYTOPLASMIC"/>
    <property type="match status" value="1"/>
</dbReference>
<gene>
    <name evidence="10 13" type="primary">ileS</name>
    <name evidence="13" type="ORF">V2J94_14025</name>
</gene>
<dbReference type="Pfam" id="PF19302">
    <property type="entry name" value="DUF5915"/>
    <property type="match status" value="1"/>
</dbReference>
<feature type="domain" description="Methionyl/Valyl/Leucyl/Isoleucyl-tRNA synthetase anticodon-binding" evidence="12">
    <location>
        <begin position="704"/>
        <end position="841"/>
    </location>
</feature>
<dbReference type="EC" id="6.1.1.5" evidence="10"/>
<evidence type="ECO:0000256" key="10">
    <source>
        <dbReference type="HAMAP-Rule" id="MF_02003"/>
    </source>
</evidence>
<comment type="caution">
    <text evidence="13">The sequence shown here is derived from an EMBL/GenBank/DDBJ whole genome shotgun (WGS) entry which is preliminary data.</text>
</comment>
<dbReference type="Pfam" id="PF08264">
    <property type="entry name" value="Anticodon_1"/>
    <property type="match status" value="1"/>
</dbReference>
<keyword evidence="10" id="KW-0862">Zinc</keyword>
<comment type="similarity">
    <text evidence="1 10">Belongs to the class-I aminoacyl-tRNA synthetase family. IleS type 2 subfamily.</text>
</comment>
<evidence type="ECO:0000259" key="12">
    <source>
        <dbReference type="Pfam" id="PF08264"/>
    </source>
</evidence>
<dbReference type="Gene3D" id="1.10.730.10">
    <property type="entry name" value="Isoleucyl-tRNA Synthetase, Domain 1"/>
    <property type="match status" value="1"/>
</dbReference>
<dbReference type="SUPFAM" id="SSF50677">
    <property type="entry name" value="ValRS/IleRS/LeuRS editing domain"/>
    <property type="match status" value="1"/>
</dbReference>
<dbReference type="InterPro" id="IPR013155">
    <property type="entry name" value="M/V/L/I-tRNA-synth_anticd-bd"/>
</dbReference>
<comment type="catalytic activity">
    <reaction evidence="9 10">
        <text>tRNA(Ile) + L-isoleucine + ATP = L-isoleucyl-tRNA(Ile) + AMP + diphosphate</text>
        <dbReference type="Rhea" id="RHEA:11060"/>
        <dbReference type="Rhea" id="RHEA-COMP:9666"/>
        <dbReference type="Rhea" id="RHEA-COMP:9695"/>
        <dbReference type="ChEBI" id="CHEBI:30616"/>
        <dbReference type="ChEBI" id="CHEBI:33019"/>
        <dbReference type="ChEBI" id="CHEBI:58045"/>
        <dbReference type="ChEBI" id="CHEBI:78442"/>
        <dbReference type="ChEBI" id="CHEBI:78528"/>
        <dbReference type="ChEBI" id="CHEBI:456215"/>
        <dbReference type="EC" id="6.1.1.5"/>
    </reaction>
</comment>
<evidence type="ECO:0000256" key="4">
    <source>
        <dbReference type="ARBA" id="ARBA00022741"/>
    </source>
</evidence>
<comment type="subcellular location">
    <subcellularLocation>
        <location evidence="10">Cytoplasm</location>
    </subcellularLocation>
</comment>
<keyword evidence="6 10" id="KW-0648">Protein biosynthesis</keyword>
<dbReference type="Gene3D" id="3.90.740.10">
    <property type="entry name" value="Valyl/Leucyl/Isoleucyl-tRNA synthetase, editing domain"/>
    <property type="match status" value="1"/>
</dbReference>
<keyword evidence="3 10" id="KW-0436">Ligase</keyword>
<dbReference type="InterPro" id="IPR009008">
    <property type="entry name" value="Val/Leu/Ile-tRNA-synth_edit"/>
</dbReference>
<comment type="domain">
    <text evidence="10">IleRS has two distinct active sites: one for aminoacylation and one for editing. The misactivated valine is translocated from the active site to the editing site, which sterically excludes the correctly activated isoleucine. The single editing site contains two valyl binding pockets, one specific for each substrate (Val-AMP or Val-tRNA(Ile)).</text>
</comment>
<sequence length="1049" mass="116149">MAYPMAGADGVPARPHFPEVELDVLDYWEKNHIFQETVAARKAENAEEFVFYDGPPFANGLPHYGHLLAGYAKDVVPRYQTMRGRRVERRFGWTSHGLPAELDAEKQLGVTAKSDIERMGVERFNEVCRTTVMRYTGEWRDYVNRQARWVDFDESVKTHDLDYMESVMWAFKTMWDKGLIYQGHSVSWYCAHCETPLANAESSGRIDGSDTHREVPGTTVVVGVPLDGGELLLVESEQPWALPGATAVAVHPEAEYAVVESGGRRLVVAADRLDAHADLVGGGPVVARHSGAELAGRRYTPLFDFSATATATATATASTTADDDSHVVVAERFVDTGEGTGAVAVTPCFDERDHALATDEGIGRTYPVDSAGRYTDEVPPCAGAPVLESTETVLRLLEAGGALLSSRPHTRSRPHCWRCGTQLLQHAIATWFVAVTRLRARMLELNERISWTPEHVRDGQFGNWVRGAKDWNISRNRYWGAPIPVWVSDDPAHPRVDVYGSLDEIERDFGVRPADLHRPYIDELTRPNPDDPSGRSVMRRVPEVLDCWFETGSMPFAQVHYPFENAEWFERHSPGDFVVEYYAQTRGWFYNMHVMSTALFDRPAFANCTVLGVVLGHDGQAMSKARNNYLDVNDVFARDGSDAMRWFLMSSPLLRARDLEVTEAGSREALRQVLLPLWNAWHFLTLYAGGTEGRVRTDAGHPLDRYLLAKTHDLVESATRAMDEYDLSRACSALRDHLDVLTNWYIRCSRDRFTAGDRAAVDTLHTALEVLCRLMAPLLPLITERIWRGLTGGRSVHLTTWPAAEELPSDPELVRVMDRVREVASTALGQRKSHRLRLRLPLARLVIADPDAPALEPYTGLLRDQLNVKDVRLTTDVSAHGRMRLTVDPRKCGPRLGGAVQEVIRAAATDDWTTDEDGNVVAAGRELLAGEYELRLAADGPGAVAALPGGAGLIVLDVEVTEDLAAEGAARDLVRVVQQARRAAGLEVSDRIALSVELPDAVAARIRAHDALLKAETLAERLTYGPLADAGHEGVIGDGTAVRVRIDRL</sequence>
<dbReference type="InterPro" id="IPR002301">
    <property type="entry name" value="Ile-tRNA-ligase"/>
</dbReference>
<dbReference type="NCBIfam" id="TIGR00392">
    <property type="entry name" value="ileS"/>
    <property type="match status" value="1"/>
</dbReference>
<feature type="binding site" evidence="10">
    <location>
        <position position="624"/>
    </location>
    <ligand>
        <name>ATP</name>
        <dbReference type="ChEBI" id="CHEBI:30616"/>
    </ligand>
</feature>
<feature type="short sequence motif" description="'HIGH' region" evidence="10">
    <location>
        <begin position="56"/>
        <end position="66"/>
    </location>
</feature>
<dbReference type="PANTHER" id="PTHR42780">
    <property type="entry name" value="SOLEUCYL-TRNA SYNTHETASE"/>
    <property type="match status" value="1"/>
</dbReference>
<evidence type="ECO:0000313" key="13">
    <source>
        <dbReference type="EMBL" id="MEE4592994.1"/>
    </source>
</evidence>
<protein>
    <recommendedName>
        <fullName evidence="10">Isoleucine--tRNA ligase</fullName>
        <ecNumber evidence="10">6.1.1.5</ecNumber>
    </recommendedName>
    <alternativeName>
        <fullName evidence="10">Isoleucyl-tRNA synthetase</fullName>
        <shortName evidence="10">IleRS</shortName>
    </alternativeName>
</protein>